<dbReference type="InterPro" id="IPR002562">
    <property type="entry name" value="3'-5'_exonuclease_dom"/>
</dbReference>
<evidence type="ECO:0000313" key="2">
    <source>
        <dbReference type="EMBL" id="MFD2257097.1"/>
    </source>
</evidence>
<dbReference type="EMBL" id="JBHUIT010000017">
    <property type="protein sequence ID" value="MFD2257097.1"/>
    <property type="molecule type" value="Genomic_DNA"/>
</dbReference>
<keyword evidence="3" id="KW-1185">Reference proteome</keyword>
<dbReference type="Gene3D" id="1.10.150.80">
    <property type="entry name" value="HRDC domain"/>
    <property type="match status" value="1"/>
</dbReference>
<dbReference type="Proteomes" id="UP001597375">
    <property type="component" value="Unassembled WGS sequence"/>
</dbReference>
<dbReference type="InterPro" id="IPR044876">
    <property type="entry name" value="HRDC_dom_sf"/>
</dbReference>
<evidence type="ECO:0000259" key="1">
    <source>
        <dbReference type="SMART" id="SM00474"/>
    </source>
</evidence>
<dbReference type="InterPro" id="IPR010997">
    <property type="entry name" value="HRDC-like_sf"/>
</dbReference>
<evidence type="ECO:0000313" key="3">
    <source>
        <dbReference type="Proteomes" id="UP001597375"/>
    </source>
</evidence>
<dbReference type="Gene3D" id="3.30.420.10">
    <property type="entry name" value="Ribonuclease H-like superfamily/Ribonuclease H"/>
    <property type="match status" value="1"/>
</dbReference>
<sequence>MISTSQQLQQFLDNCTKIDGQKICAIDTEADSLHRYKESLCLIQFTAGGECVLIDPLAIEDLSPLDHYLMDATVWMHGADYDMTMLKREFERLPKTVYDTQIGARLLGVKKFGLGNLVEHYFDIVLSKSSQKADWGKRPLSEKMIDYALNDVRYLLEMGDMIVAGLKEKGRYDWFTESCETAQSKVAERDDAKDEQWRISGSGKLDSYGLAFLRGLWNWRDKEAEAWDRPSFMVAPNRQLIEWSIALSEGRRVDLPNHFRSDRVKRYKEMLATIEAMPKEEWPARPVIKRRKRDREFDEKVDSLISTRNKTAEDLDIDGSLIASRAVIEMIAANEASPEDLLMNWQRQLLNL</sequence>
<dbReference type="InterPro" id="IPR036397">
    <property type="entry name" value="RNaseH_sf"/>
</dbReference>
<feature type="domain" description="3'-5' exonuclease" evidence="1">
    <location>
        <begin position="2"/>
        <end position="167"/>
    </location>
</feature>
<dbReference type="SUPFAM" id="SSF47819">
    <property type="entry name" value="HRDC-like"/>
    <property type="match status" value="1"/>
</dbReference>
<reference evidence="3" key="1">
    <citation type="journal article" date="2019" name="Int. J. Syst. Evol. Microbiol.">
        <title>The Global Catalogue of Microorganisms (GCM) 10K type strain sequencing project: providing services to taxonomists for standard genome sequencing and annotation.</title>
        <authorList>
            <consortium name="The Broad Institute Genomics Platform"/>
            <consortium name="The Broad Institute Genome Sequencing Center for Infectious Disease"/>
            <person name="Wu L."/>
            <person name="Ma J."/>
        </authorList>
    </citation>
    <scope>NUCLEOTIDE SEQUENCE [LARGE SCALE GENOMIC DNA]</scope>
    <source>
        <strain evidence="3">CGMCC 4.7106</strain>
    </source>
</reference>
<dbReference type="Pfam" id="PF01612">
    <property type="entry name" value="DNA_pol_A_exo1"/>
    <property type="match status" value="1"/>
</dbReference>
<dbReference type="PANTHER" id="PTHR47649:SF1">
    <property type="entry name" value="RIBONUCLEASE D"/>
    <property type="match status" value="1"/>
</dbReference>
<organism evidence="2 3">
    <name type="scientific">Luteolibacter algae</name>
    <dbReference type="NCBI Taxonomy" id="454151"/>
    <lineage>
        <taxon>Bacteria</taxon>
        <taxon>Pseudomonadati</taxon>
        <taxon>Verrucomicrobiota</taxon>
        <taxon>Verrucomicrobiia</taxon>
        <taxon>Verrucomicrobiales</taxon>
        <taxon>Verrucomicrobiaceae</taxon>
        <taxon>Luteolibacter</taxon>
    </lineage>
</organism>
<dbReference type="CDD" id="cd06142">
    <property type="entry name" value="RNaseD_exo"/>
    <property type="match status" value="1"/>
</dbReference>
<name>A0ABW5D893_9BACT</name>
<dbReference type="InterPro" id="IPR051086">
    <property type="entry name" value="RNase_D-like"/>
</dbReference>
<dbReference type="SMART" id="SM00474">
    <property type="entry name" value="35EXOc"/>
    <property type="match status" value="1"/>
</dbReference>
<dbReference type="RefSeq" id="WP_386820383.1">
    <property type="nucleotide sequence ID" value="NZ_JBHUIT010000017.1"/>
</dbReference>
<proteinExistence type="predicted"/>
<dbReference type="SUPFAM" id="SSF53098">
    <property type="entry name" value="Ribonuclease H-like"/>
    <property type="match status" value="1"/>
</dbReference>
<protein>
    <submittedName>
        <fullName evidence="2">Ribonuclease D</fullName>
    </submittedName>
</protein>
<dbReference type="PANTHER" id="PTHR47649">
    <property type="entry name" value="RIBONUCLEASE D"/>
    <property type="match status" value="1"/>
</dbReference>
<accession>A0ABW5D893</accession>
<dbReference type="InterPro" id="IPR012337">
    <property type="entry name" value="RNaseH-like_sf"/>
</dbReference>
<comment type="caution">
    <text evidence="2">The sequence shown here is derived from an EMBL/GenBank/DDBJ whole genome shotgun (WGS) entry which is preliminary data.</text>
</comment>
<gene>
    <name evidence="2" type="ORF">ACFSSA_10440</name>
</gene>